<evidence type="ECO:0000256" key="1">
    <source>
        <dbReference type="SAM" id="MobiDB-lite"/>
    </source>
</evidence>
<keyword evidence="2" id="KW-0732">Signal</keyword>
<evidence type="ECO:0008006" key="5">
    <source>
        <dbReference type="Google" id="ProtNLM"/>
    </source>
</evidence>
<feature type="compositionally biased region" description="Polar residues" evidence="1">
    <location>
        <begin position="82"/>
        <end position="91"/>
    </location>
</feature>
<protein>
    <recommendedName>
        <fullName evidence="5">Secreted protein</fullName>
    </recommendedName>
</protein>
<feature type="chain" id="PRO_5039570792" description="Secreted protein" evidence="2">
    <location>
        <begin position="21"/>
        <end position="105"/>
    </location>
</feature>
<accession>A0A9D4BHJ2</accession>
<feature type="region of interest" description="Disordered" evidence="1">
    <location>
        <begin position="82"/>
        <end position="105"/>
    </location>
</feature>
<feature type="signal peptide" evidence="2">
    <location>
        <begin position="1"/>
        <end position="20"/>
    </location>
</feature>
<comment type="caution">
    <text evidence="3">The sequence shown here is derived from an EMBL/GenBank/DDBJ whole genome shotgun (WGS) entry which is preliminary data.</text>
</comment>
<gene>
    <name evidence="3" type="ORF">DPMN_082515</name>
</gene>
<organism evidence="3 4">
    <name type="scientific">Dreissena polymorpha</name>
    <name type="common">Zebra mussel</name>
    <name type="synonym">Mytilus polymorpha</name>
    <dbReference type="NCBI Taxonomy" id="45954"/>
    <lineage>
        <taxon>Eukaryota</taxon>
        <taxon>Metazoa</taxon>
        <taxon>Spiralia</taxon>
        <taxon>Lophotrochozoa</taxon>
        <taxon>Mollusca</taxon>
        <taxon>Bivalvia</taxon>
        <taxon>Autobranchia</taxon>
        <taxon>Heteroconchia</taxon>
        <taxon>Euheterodonta</taxon>
        <taxon>Imparidentia</taxon>
        <taxon>Neoheterodontei</taxon>
        <taxon>Myida</taxon>
        <taxon>Dreissenoidea</taxon>
        <taxon>Dreissenidae</taxon>
        <taxon>Dreissena</taxon>
    </lineage>
</organism>
<proteinExistence type="predicted"/>
<evidence type="ECO:0000256" key="2">
    <source>
        <dbReference type="SAM" id="SignalP"/>
    </source>
</evidence>
<dbReference type="Proteomes" id="UP000828390">
    <property type="component" value="Unassembled WGS sequence"/>
</dbReference>
<evidence type="ECO:0000313" key="3">
    <source>
        <dbReference type="EMBL" id="KAH3695064.1"/>
    </source>
</evidence>
<reference evidence="3" key="2">
    <citation type="submission" date="2020-11" db="EMBL/GenBank/DDBJ databases">
        <authorList>
            <person name="McCartney M.A."/>
            <person name="Auch B."/>
            <person name="Kono T."/>
            <person name="Mallez S."/>
            <person name="Becker A."/>
            <person name="Gohl D.M."/>
            <person name="Silverstein K.A.T."/>
            <person name="Koren S."/>
            <person name="Bechman K.B."/>
            <person name="Herman A."/>
            <person name="Abrahante J.E."/>
            <person name="Garbe J."/>
        </authorList>
    </citation>
    <scope>NUCLEOTIDE SEQUENCE</scope>
    <source>
        <strain evidence="3">Duluth1</strain>
        <tissue evidence="3">Whole animal</tissue>
    </source>
</reference>
<reference evidence="3" key="1">
    <citation type="journal article" date="2019" name="bioRxiv">
        <title>The Genome of the Zebra Mussel, Dreissena polymorpha: A Resource for Invasive Species Research.</title>
        <authorList>
            <person name="McCartney M.A."/>
            <person name="Auch B."/>
            <person name="Kono T."/>
            <person name="Mallez S."/>
            <person name="Zhang Y."/>
            <person name="Obille A."/>
            <person name="Becker A."/>
            <person name="Abrahante J.E."/>
            <person name="Garbe J."/>
            <person name="Badalamenti J.P."/>
            <person name="Herman A."/>
            <person name="Mangelson H."/>
            <person name="Liachko I."/>
            <person name="Sullivan S."/>
            <person name="Sone E.D."/>
            <person name="Koren S."/>
            <person name="Silverstein K.A.T."/>
            <person name="Beckman K.B."/>
            <person name="Gohl D.M."/>
        </authorList>
    </citation>
    <scope>NUCLEOTIDE SEQUENCE</scope>
    <source>
        <strain evidence="3">Duluth1</strain>
        <tissue evidence="3">Whole animal</tissue>
    </source>
</reference>
<sequence>MILVMITMLIAAAVEVVVVAATANCSSSSSSIIIVLLLKAASTKNGCGLYMGVACGSTLILEQNDDDGHDELAMTIPRFFSENSQAKNQTPADGEDKDMQLNSAD</sequence>
<dbReference type="EMBL" id="JAIWYP010000016">
    <property type="protein sequence ID" value="KAH3695064.1"/>
    <property type="molecule type" value="Genomic_DNA"/>
</dbReference>
<evidence type="ECO:0000313" key="4">
    <source>
        <dbReference type="Proteomes" id="UP000828390"/>
    </source>
</evidence>
<keyword evidence="4" id="KW-1185">Reference proteome</keyword>
<dbReference type="AlphaFoldDB" id="A0A9D4BHJ2"/>
<name>A0A9D4BHJ2_DREPO</name>